<sequence length="137" mass="15340">MEDVGDEPWIVLGDFNVVLDHTEECGHSGDIQTAMGDFRTLLINTGLIQLPYQGAFFTWHNCSDGPRSLWKKSDRMLVNDSLLIRWPNSSYLNATPRTSDHSPLVLQGAVIRNVGGCFHFDNFLAKSPGFIDFVRGI</sequence>
<protein>
    <recommendedName>
        <fullName evidence="2">Endonuclease/exonuclease/phosphatase domain-containing protein</fullName>
    </recommendedName>
</protein>
<organism evidence="1">
    <name type="scientific">Sesamum latifolium</name>
    <dbReference type="NCBI Taxonomy" id="2727402"/>
    <lineage>
        <taxon>Eukaryota</taxon>
        <taxon>Viridiplantae</taxon>
        <taxon>Streptophyta</taxon>
        <taxon>Embryophyta</taxon>
        <taxon>Tracheophyta</taxon>
        <taxon>Spermatophyta</taxon>
        <taxon>Magnoliopsida</taxon>
        <taxon>eudicotyledons</taxon>
        <taxon>Gunneridae</taxon>
        <taxon>Pentapetalae</taxon>
        <taxon>asterids</taxon>
        <taxon>lamiids</taxon>
        <taxon>Lamiales</taxon>
        <taxon>Pedaliaceae</taxon>
        <taxon>Sesamum</taxon>
    </lineage>
</organism>
<accession>A0AAW2XRT7</accession>
<comment type="caution">
    <text evidence="1">The sequence shown here is derived from an EMBL/GenBank/DDBJ whole genome shotgun (WGS) entry which is preliminary data.</text>
</comment>
<dbReference type="AlphaFoldDB" id="A0AAW2XRT7"/>
<dbReference type="PANTHER" id="PTHR33710">
    <property type="entry name" value="BNAC02G09200D PROTEIN"/>
    <property type="match status" value="1"/>
</dbReference>
<evidence type="ECO:0008006" key="2">
    <source>
        <dbReference type="Google" id="ProtNLM"/>
    </source>
</evidence>
<dbReference type="EMBL" id="JACGWN010000003">
    <property type="protein sequence ID" value="KAL0455476.1"/>
    <property type="molecule type" value="Genomic_DNA"/>
</dbReference>
<proteinExistence type="predicted"/>
<dbReference type="SUPFAM" id="SSF56219">
    <property type="entry name" value="DNase I-like"/>
    <property type="match status" value="1"/>
</dbReference>
<dbReference type="PANTHER" id="PTHR33710:SF79">
    <property type="entry name" value="OS06G0205337 PROTEIN"/>
    <property type="match status" value="1"/>
</dbReference>
<evidence type="ECO:0000313" key="1">
    <source>
        <dbReference type="EMBL" id="KAL0455476.1"/>
    </source>
</evidence>
<name>A0AAW2XRT7_9LAMI</name>
<gene>
    <name evidence="1" type="ORF">Slati_0886800</name>
</gene>
<dbReference type="Gene3D" id="3.60.10.10">
    <property type="entry name" value="Endonuclease/exonuclease/phosphatase"/>
    <property type="match status" value="1"/>
</dbReference>
<dbReference type="InterPro" id="IPR036691">
    <property type="entry name" value="Endo/exonu/phosph_ase_sf"/>
</dbReference>
<reference evidence="1" key="1">
    <citation type="submission" date="2020-06" db="EMBL/GenBank/DDBJ databases">
        <authorList>
            <person name="Li T."/>
            <person name="Hu X."/>
            <person name="Zhang T."/>
            <person name="Song X."/>
            <person name="Zhang H."/>
            <person name="Dai N."/>
            <person name="Sheng W."/>
            <person name="Hou X."/>
            <person name="Wei L."/>
        </authorList>
    </citation>
    <scope>NUCLEOTIDE SEQUENCE</scope>
    <source>
        <strain evidence="1">KEN1</strain>
        <tissue evidence="1">Leaf</tissue>
    </source>
</reference>
<reference evidence="1" key="2">
    <citation type="journal article" date="2024" name="Plant">
        <title>Genomic evolution and insights into agronomic trait innovations of Sesamum species.</title>
        <authorList>
            <person name="Miao H."/>
            <person name="Wang L."/>
            <person name="Qu L."/>
            <person name="Liu H."/>
            <person name="Sun Y."/>
            <person name="Le M."/>
            <person name="Wang Q."/>
            <person name="Wei S."/>
            <person name="Zheng Y."/>
            <person name="Lin W."/>
            <person name="Duan Y."/>
            <person name="Cao H."/>
            <person name="Xiong S."/>
            <person name="Wang X."/>
            <person name="Wei L."/>
            <person name="Li C."/>
            <person name="Ma Q."/>
            <person name="Ju M."/>
            <person name="Zhao R."/>
            <person name="Li G."/>
            <person name="Mu C."/>
            <person name="Tian Q."/>
            <person name="Mei H."/>
            <person name="Zhang T."/>
            <person name="Gao T."/>
            <person name="Zhang H."/>
        </authorList>
    </citation>
    <scope>NUCLEOTIDE SEQUENCE</scope>
    <source>
        <strain evidence="1">KEN1</strain>
    </source>
</reference>